<comment type="caution">
    <text evidence="16">The sequence shown here is derived from an EMBL/GenBank/DDBJ whole genome shotgun (WGS) entry which is preliminary data.</text>
</comment>
<feature type="region of interest" description="Disordered" evidence="13">
    <location>
        <begin position="322"/>
        <end position="345"/>
    </location>
</feature>
<comment type="PTM">
    <text evidence="11">Binds 2 heme groups per subunit.</text>
</comment>
<gene>
    <name evidence="16" type="ORF">CWE14_13450</name>
</gene>
<evidence type="ECO:0000256" key="5">
    <source>
        <dbReference type="ARBA" id="ARBA00022723"/>
    </source>
</evidence>
<keyword evidence="9" id="KW-0560">Oxidoreductase</keyword>
<keyword evidence="2" id="KW-0813">Transport</keyword>
<dbReference type="PROSITE" id="PS51007">
    <property type="entry name" value="CYTC"/>
    <property type="match status" value="2"/>
</dbReference>
<dbReference type="GO" id="GO:0046872">
    <property type="term" value="F:metal ion binding"/>
    <property type="evidence" value="ECO:0007669"/>
    <property type="project" value="UniProtKB-KW"/>
</dbReference>
<evidence type="ECO:0000313" key="17">
    <source>
        <dbReference type="Proteomes" id="UP000287823"/>
    </source>
</evidence>
<organism evidence="16 17">
    <name type="scientific">Aliidiomarina soli</name>
    <dbReference type="NCBI Taxonomy" id="1928574"/>
    <lineage>
        <taxon>Bacteria</taxon>
        <taxon>Pseudomonadati</taxon>
        <taxon>Pseudomonadota</taxon>
        <taxon>Gammaproteobacteria</taxon>
        <taxon>Alteromonadales</taxon>
        <taxon>Idiomarinaceae</taxon>
        <taxon>Aliidiomarina</taxon>
    </lineage>
</organism>
<dbReference type="EMBL" id="PIPO01000006">
    <property type="protein sequence ID" value="RUO30452.1"/>
    <property type="molecule type" value="Genomic_DNA"/>
</dbReference>
<keyword evidence="10 12" id="KW-0408">Iron</keyword>
<evidence type="ECO:0000313" key="16">
    <source>
        <dbReference type="EMBL" id="RUO30452.1"/>
    </source>
</evidence>
<dbReference type="FunFam" id="1.10.760.10:FF:000004">
    <property type="entry name" value="Cytochrome c peroxidase"/>
    <property type="match status" value="1"/>
</dbReference>
<keyword evidence="6 14" id="KW-0732">Signal</keyword>
<dbReference type="InterPro" id="IPR009056">
    <property type="entry name" value="Cyt_c-like_dom"/>
</dbReference>
<dbReference type="PANTHER" id="PTHR30600">
    <property type="entry name" value="CYTOCHROME C PEROXIDASE-RELATED"/>
    <property type="match status" value="1"/>
</dbReference>
<sequence>MLVALAVSATATGWLLTAAADTSSKDSTYNASERLANEPVQPIAPYQSEHPEKVELGKKLFFEPRLSRSGFISCNSCHNLSRGGTDNLPTSIGHNWQEGPINSPTVLNAGLHMAQFWDGRAATLQEQAAGPIDNPMEMAYTHTLAIEVLRSIPAYVDMFEAVYATREIGIDHVTDAIAEFEETLVTPNSRFDQWLRGDDSAITADELAGYETFKSIGCVACHYGEALGGKDFHRMGLVHEYLTENPSQGRFEATGEESDRFSFKVPSLRNVERTYPYFHDGAVWTLEEATEIMAYLQLGRELPQADIDNMVAFMRTLTGEQPQITLPQLPPSTENTPQPVPFERE</sequence>
<comment type="subcellular location">
    <subcellularLocation>
        <location evidence="1">Periplasm</location>
    </subcellularLocation>
</comment>
<feature type="chain" id="PRO_5019323496" evidence="14">
    <location>
        <begin position="21"/>
        <end position="345"/>
    </location>
</feature>
<feature type="signal peptide" evidence="14">
    <location>
        <begin position="1"/>
        <end position="20"/>
    </location>
</feature>
<feature type="binding site" description="covalent" evidence="11">
    <location>
        <position position="218"/>
    </location>
    <ligand>
        <name>heme c</name>
        <dbReference type="ChEBI" id="CHEBI:61717"/>
        <label>2</label>
    </ligand>
</feature>
<evidence type="ECO:0000256" key="12">
    <source>
        <dbReference type="PIRSR" id="PIRSR000294-2"/>
    </source>
</evidence>
<evidence type="ECO:0000256" key="3">
    <source>
        <dbReference type="ARBA" id="ARBA00022559"/>
    </source>
</evidence>
<feature type="domain" description="Cytochrome c" evidence="15">
    <location>
        <begin position="204"/>
        <end position="318"/>
    </location>
</feature>
<feature type="binding site" description="axial binding residue" evidence="12">
    <location>
        <position position="78"/>
    </location>
    <ligand>
        <name>heme c</name>
        <dbReference type="ChEBI" id="CHEBI:61717"/>
        <label>1</label>
    </ligand>
    <ligandPart>
        <name>Fe</name>
        <dbReference type="ChEBI" id="CHEBI:18248"/>
    </ligandPart>
</feature>
<feature type="binding site" description="axial binding residue" evidence="12">
    <location>
        <position position="94"/>
    </location>
    <ligand>
        <name>heme c</name>
        <dbReference type="ChEBI" id="CHEBI:61717"/>
        <label>1</label>
    </ligand>
    <ligandPart>
        <name>Fe</name>
        <dbReference type="ChEBI" id="CHEBI:18248"/>
    </ligandPart>
</feature>
<evidence type="ECO:0000256" key="4">
    <source>
        <dbReference type="ARBA" id="ARBA00022617"/>
    </source>
</evidence>
<reference evidence="16 17" key="1">
    <citation type="journal article" date="2011" name="Front. Microbiol.">
        <title>Genomic signatures of strain selection and enhancement in Bacillus atrophaeus var. globigii, a historical biowarfare simulant.</title>
        <authorList>
            <person name="Gibbons H.S."/>
            <person name="Broomall S.M."/>
            <person name="McNew L.A."/>
            <person name="Daligault H."/>
            <person name="Chapman C."/>
            <person name="Bruce D."/>
            <person name="Karavis M."/>
            <person name="Krepps M."/>
            <person name="McGregor P.A."/>
            <person name="Hong C."/>
            <person name="Park K.H."/>
            <person name="Akmal A."/>
            <person name="Feldman A."/>
            <person name="Lin J.S."/>
            <person name="Chang W.E."/>
            <person name="Higgs B.W."/>
            <person name="Demirev P."/>
            <person name="Lindquist J."/>
            <person name="Liem A."/>
            <person name="Fochler E."/>
            <person name="Read T.D."/>
            <person name="Tapia R."/>
            <person name="Johnson S."/>
            <person name="Bishop-Lilly K.A."/>
            <person name="Detter C."/>
            <person name="Han C."/>
            <person name="Sozhamannan S."/>
            <person name="Rosenzweig C.N."/>
            <person name="Skowronski E.W."/>
        </authorList>
    </citation>
    <scope>NUCLEOTIDE SEQUENCE [LARGE SCALE GENOMIC DNA]</scope>
    <source>
        <strain evidence="16 17">Y4G10-17</strain>
    </source>
</reference>
<feature type="binding site" description="axial binding residue" evidence="12">
    <location>
        <position position="222"/>
    </location>
    <ligand>
        <name>heme c</name>
        <dbReference type="ChEBI" id="CHEBI:61717"/>
        <label>2</label>
    </ligand>
    <ligandPart>
        <name>Fe</name>
        <dbReference type="ChEBI" id="CHEBI:18248"/>
    </ligandPart>
</feature>
<feature type="domain" description="Cytochrome c" evidence="15">
    <location>
        <begin position="52"/>
        <end position="160"/>
    </location>
</feature>
<feature type="binding site" description="covalent" evidence="11">
    <location>
        <position position="74"/>
    </location>
    <ligand>
        <name>heme c</name>
        <dbReference type="ChEBI" id="CHEBI:61717"/>
        <label>1</label>
    </ligand>
</feature>
<evidence type="ECO:0000256" key="10">
    <source>
        <dbReference type="ARBA" id="ARBA00023004"/>
    </source>
</evidence>
<evidence type="ECO:0000256" key="11">
    <source>
        <dbReference type="PIRSR" id="PIRSR000294-1"/>
    </source>
</evidence>
<dbReference type="Proteomes" id="UP000287823">
    <property type="component" value="Unassembled WGS sequence"/>
</dbReference>
<keyword evidence="7" id="KW-0574">Periplasm</keyword>
<comment type="cofactor">
    <cofactor evidence="11">
        <name>heme</name>
        <dbReference type="ChEBI" id="CHEBI:30413"/>
    </cofactor>
    <text evidence="11">Binds 2 heme groups.</text>
</comment>
<evidence type="ECO:0000256" key="1">
    <source>
        <dbReference type="ARBA" id="ARBA00004418"/>
    </source>
</evidence>
<dbReference type="GO" id="GO:0009055">
    <property type="term" value="F:electron transfer activity"/>
    <property type="evidence" value="ECO:0007669"/>
    <property type="project" value="InterPro"/>
</dbReference>
<feature type="binding site" description="covalent" evidence="11">
    <location>
        <position position="221"/>
    </location>
    <ligand>
        <name>heme c</name>
        <dbReference type="ChEBI" id="CHEBI:61717"/>
        <label>2</label>
    </ligand>
</feature>
<dbReference type="GO" id="GO:0004130">
    <property type="term" value="F:cytochrome-c peroxidase activity"/>
    <property type="evidence" value="ECO:0007669"/>
    <property type="project" value="TreeGrafter"/>
</dbReference>
<evidence type="ECO:0000256" key="14">
    <source>
        <dbReference type="SAM" id="SignalP"/>
    </source>
</evidence>
<dbReference type="GO" id="GO:0020037">
    <property type="term" value="F:heme binding"/>
    <property type="evidence" value="ECO:0007669"/>
    <property type="project" value="InterPro"/>
</dbReference>
<accession>A0A432WDG4</accession>
<dbReference type="GO" id="GO:0042597">
    <property type="term" value="C:periplasmic space"/>
    <property type="evidence" value="ECO:0007669"/>
    <property type="project" value="UniProtKB-SubCell"/>
</dbReference>
<keyword evidence="8" id="KW-0249">Electron transport</keyword>
<evidence type="ECO:0000256" key="13">
    <source>
        <dbReference type="SAM" id="MobiDB-lite"/>
    </source>
</evidence>
<keyword evidence="5 12" id="KW-0479">Metal-binding</keyword>
<evidence type="ECO:0000256" key="6">
    <source>
        <dbReference type="ARBA" id="ARBA00022729"/>
    </source>
</evidence>
<keyword evidence="3" id="KW-0575">Peroxidase</keyword>
<dbReference type="PIRSF" id="PIRSF000294">
    <property type="entry name" value="Cytochrome-c_peroxidase"/>
    <property type="match status" value="1"/>
</dbReference>
<dbReference type="SUPFAM" id="SSF46626">
    <property type="entry name" value="Cytochrome c"/>
    <property type="match status" value="2"/>
</dbReference>
<evidence type="ECO:0000259" key="15">
    <source>
        <dbReference type="PROSITE" id="PS51007"/>
    </source>
</evidence>
<dbReference type="InterPro" id="IPR051395">
    <property type="entry name" value="Cytochrome_c_Peroxidase/MauG"/>
</dbReference>
<feature type="binding site" description="covalent" evidence="11">
    <location>
        <position position="77"/>
    </location>
    <ligand>
        <name>heme c</name>
        <dbReference type="ChEBI" id="CHEBI:61717"/>
        <label>1</label>
    </ligand>
</feature>
<dbReference type="AlphaFoldDB" id="A0A432WDG4"/>
<feature type="compositionally biased region" description="Polar residues" evidence="13">
    <location>
        <begin position="322"/>
        <end position="337"/>
    </location>
</feature>
<evidence type="ECO:0000256" key="9">
    <source>
        <dbReference type="ARBA" id="ARBA00023002"/>
    </source>
</evidence>
<dbReference type="InterPro" id="IPR004852">
    <property type="entry name" value="Di-haem_cyt_c_peroxidsae"/>
</dbReference>
<dbReference type="Gene3D" id="1.10.760.10">
    <property type="entry name" value="Cytochrome c-like domain"/>
    <property type="match status" value="2"/>
</dbReference>
<dbReference type="PANTHER" id="PTHR30600:SF7">
    <property type="entry name" value="CYTOCHROME C PEROXIDASE-RELATED"/>
    <property type="match status" value="1"/>
</dbReference>
<dbReference type="InterPro" id="IPR036909">
    <property type="entry name" value="Cyt_c-like_dom_sf"/>
</dbReference>
<dbReference type="Pfam" id="PF00034">
    <property type="entry name" value="Cytochrom_C"/>
    <property type="match status" value="1"/>
</dbReference>
<evidence type="ECO:0000256" key="7">
    <source>
        <dbReference type="ARBA" id="ARBA00022764"/>
    </source>
</evidence>
<name>A0A432WDG4_9GAMM</name>
<evidence type="ECO:0000256" key="8">
    <source>
        <dbReference type="ARBA" id="ARBA00022982"/>
    </source>
</evidence>
<keyword evidence="4 11" id="KW-0349">Heme</keyword>
<protein>
    <submittedName>
        <fullName evidence="16">Cytochrome C biogenesis protein CcsA</fullName>
    </submittedName>
</protein>
<proteinExistence type="predicted"/>
<dbReference type="InterPro" id="IPR026259">
    <property type="entry name" value="MauG/Cytc_peroxidase"/>
</dbReference>
<dbReference type="Pfam" id="PF03150">
    <property type="entry name" value="CCP_MauG"/>
    <property type="match status" value="1"/>
</dbReference>
<keyword evidence="17" id="KW-1185">Reference proteome</keyword>
<feature type="binding site" description="axial binding residue" evidence="12">
    <location>
        <position position="293"/>
    </location>
    <ligand>
        <name>heme c</name>
        <dbReference type="ChEBI" id="CHEBI:61717"/>
        <label>2</label>
    </ligand>
    <ligandPart>
        <name>Fe</name>
        <dbReference type="ChEBI" id="CHEBI:18248"/>
    </ligandPart>
</feature>
<evidence type="ECO:0000256" key="2">
    <source>
        <dbReference type="ARBA" id="ARBA00022448"/>
    </source>
</evidence>